<dbReference type="GO" id="GO:0008967">
    <property type="term" value="F:phosphoglycolate phosphatase activity"/>
    <property type="evidence" value="ECO:0007669"/>
    <property type="project" value="TreeGrafter"/>
</dbReference>
<proteinExistence type="predicted"/>
<dbReference type="Gene3D" id="1.10.150.240">
    <property type="entry name" value="Putative phosphatase, domain 2"/>
    <property type="match status" value="1"/>
</dbReference>
<dbReference type="RefSeq" id="WP_037453531.1">
    <property type="nucleotide sequence ID" value="NZ_AVFL01000010.1"/>
</dbReference>
<dbReference type="Pfam" id="PF13419">
    <property type="entry name" value="HAD_2"/>
    <property type="match status" value="1"/>
</dbReference>
<keyword evidence="1" id="KW-0378">Hydrolase</keyword>
<dbReference type="PATRIC" id="fig|1385369.3.peg.3217"/>
<evidence type="ECO:0000313" key="1">
    <source>
        <dbReference type="EMBL" id="EWY39849.1"/>
    </source>
</evidence>
<dbReference type="Proteomes" id="UP000019486">
    <property type="component" value="Unassembled WGS sequence"/>
</dbReference>
<dbReference type="PANTHER" id="PTHR43434">
    <property type="entry name" value="PHOSPHOGLYCOLATE PHOSPHATASE"/>
    <property type="match status" value="1"/>
</dbReference>
<organism evidence="1 2">
    <name type="scientific">Skermanella stibiiresistens SB22</name>
    <dbReference type="NCBI Taxonomy" id="1385369"/>
    <lineage>
        <taxon>Bacteria</taxon>
        <taxon>Pseudomonadati</taxon>
        <taxon>Pseudomonadota</taxon>
        <taxon>Alphaproteobacteria</taxon>
        <taxon>Rhodospirillales</taxon>
        <taxon>Azospirillaceae</taxon>
        <taxon>Skermanella</taxon>
    </lineage>
</organism>
<dbReference type="EMBL" id="AVFL01000010">
    <property type="protein sequence ID" value="EWY39849.1"/>
    <property type="molecule type" value="Genomic_DNA"/>
</dbReference>
<dbReference type="GO" id="GO:0006281">
    <property type="term" value="P:DNA repair"/>
    <property type="evidence" value="ECO:0007669"/>
    <property type="project" value="TreeGrafter"/>
</dbReference>
<dbReference type="PANTHER" id="PTHR43434:SF24">
    <property type="entry name" value="HYDROLASE-RELATED"/>
    <property type="match status" value="1"/>
</dbReference>
<dbReference type="InterPro" id="IPR023198">
    <property type="entry name" value="PGP-like_dom2"/>
</dbReference>
<dbReference type="SUPFAM" id="SSF56784">
    <property type="entry name" value="HAD-like"/>
    <property type="match status" value="1"/>
</dbReference>
<dbReference type="AlphaFoldDB" id="W9H1B1"/>
<dbReference type="InterPro" id="IPR023214">
    <property type="entry name" value="HAD_sf"/>
</dbReference>
<protein>
    <submittedName>
        <fullName evidence="1">HAD family hydrolase</fullName>
    </submittedName>
</protein>
<dbReference type="NCBIfam" id="TIGR01549">
    <property type="entry name" value="HAD-SF-IA-v1"/>
    <property type="match status" value="1"/>
</dbReference>
<dbReference type="Gene3D" id="3.40.50.1000">
    <property type="entry name" value="HAD superfamily/HAD-like"/>
    <property type="match status" value="1"/>
</dbReference>
<sequence length="238" mass="25138">MSLSVSKRLRLALFDCDGTLVDSQFAIVAAMNAAFVGMGLPAPDAASVRRIVGLPLVHAIAVLHPSGQERLHRALADRYKLAFADARNRGVHDEPLFPGIREALAAIEDAGLLLGVATGKSRRGLVATLDHHGLLDRFTTLQTSDTGPGKPHPDMVFRALADTGVDAADTIVIGDTSFDMLMAGSARAGAVGVAWGYHETAELTKAGALRICQTADELPAAILALLDRETADQAQWVK</sequence>
<gene>
    <name evidence="1" type="ORF">N825_04965</name>
</gene>
<dbReference type="STRING" id="1385369.N825_04965"/>
<keyword evidence="2" id="KW-1185">Reference proteome</keyword>
<dbReference type="GO" id="GO:0005829">
    <property type="term" value="C:cytosol"/>
    <property type="evidence" value="ECO:0007669"/>
    <property type="project" value="TreeGrafter"/>
</dbReference>
<dbReference type="InterPro" id="IPR050155">
    <property type="entry name" value="HAD-like_hydrolase_sf"/>
</dbReference>
<dbReference type="SFLD" id="SFLDS00003">
    <property type="entry name" value="Haloacid_Dehalogenase"/>
    <property type="match status" value="1"/>
</dbReference>
<comment type="caution">
    <text evidence="1">The sequence shown here is derived from an EMBL/GenBank/DDBJ whole genome shotgun (WGS) entry which is preliminary data.</text>
</comment>
<dbReference type="OrthoDB" id="9793014at2"/>
<dbReference type="InterPro" id="IPR041492">
    <property type="entry name" value="HAD_2"/>
</dbReference>
<dbReference type="InterPro" id="IPR006439">
    <property type="entry name" value="HAD-SF_hydro_IA"/>
</dbReference>
<reference evidence="1 2" key="1">
    <citation type="submission" date="2013-08" db="EMBL/GenBank/DDBJ databases">
        <title>The genome sequence of Skermanella stibiiresistens.</title>
        <authorList>
            <person name="Zhu W."/>
            <person name="Wang G."/>
        </authorList>
    </citation>
    <scope>NUCLEOTIDE SEQUENCE [LARGE SCALE GENOMIC DNA]</scope>
    <source>
        <strain evidence="1 2">SB22</strain>
    </source>
</reference>
<accession>W9H1B1</accession>
<evidence type="ECO:0000313" key="2">
    <source>
        <dbReference type="Proteomes" id="UP000019486"/>
    </source>
</evidence>
<dbReference type="InterPro" id="IPR036412">
    <property type="entry name" value="HAD-like_sf"/>
</dbReference>
<name>W9H1B1_9PROT</name>
<dbReference type="SFLD" id="SFLDG01129">
    <property type="entry name" value="C1.5:_HAD__Beta-PGM__Phosphata"/>
    <property type="match status" value="1"/>
</dbReference>